<dbReference type="CDD" id="cd01335">
    <property type="entry name" value="Radical_SAM"/>
    <property type="match status" value="1"/>
</dbReference>
<dbReference type="SUPFAM" id="SSF52242">
    <property type="entry name" value="Cobalamin (vitamin B12)-binding domain"/>
    <property type="match status" value="1"/>
</dbReference>
<comment type="cofactor">
    <cofactor evidence="1">
        <name>[4Fe-4S] cluster</name>
        <dbReference type="ChEBI" id="CHEBI:49883"/>
    </cofactor>
</comment>
<dbReference type="GO" id="GO:0003824">
    <property type="term" value="F:catalytic activity"/>
    <property type="evidence" value="ECO:0007669"/>
    <property type="project" value="InterPro"/>
</dbReference>
<dbReference type="InterPro" id="IPR036724">
    <property type="entry name" value="Cobalamin-bd_sf"/>
</dbReference>
<dbReference type="SFLD" id="SFLDG01082">
    <property type="entry name" value="B12-binding_domain_containing"/>
    <property type="match status" value="1"/>
</dbReference>
<dbReference type="SFLD" id="SFLDG01123">
    <property type="entry name" value="methyltransferase_(Class_B)"/>
    <property type="match status" value="1"/>
</dbReference>
<dbReference type="SUPFAM" id="SSF102114">
    <property type="entry name" value="Radical SAM enzymes"/>
    <property type="match status" value="1"/>
</dbReference>
<dbReference type="AlphaFoldDB" id="G8XEE9"/>
<dbReference type="Gene3D" id="3.80.30.20">
    <property type="entry name" value="tm_1862 like domain"/>
    <property type="match status" value="1"/>
</dbReference>
<reference evidence="11" key="1">
    <citation type="submission" date="2011-12" db="EMBL/GenBank/DDBJ databases">
        <title>Complete genome sequence of Streptomyces cattleya strain DSM 46488.</title>
        <authorList>
            <person name="Ou H.-Y."/>
            <person name="Li P."/>
            <person name="Zhao C."/>
            <person name="O'Hagan D."/>
            <person name="Deng Z."/>
        </authorList>
    </citation>
    <scope>NUCLEOTIDE SEQUENCE [LARGE SCALE GENOMIC DNA]</scope>
    <source>
        <strain evidence="11">ATCC 35852 / DSM 46488 / JCM 4925 / NBRC 14057 / NRRL 8057</strain>
        <plasmid evidence="11">Plasmid pSCATT</plasmid>
    </source>
</reference>
<dbReference type="SMART" id="SM00729">
    <property type="entry name" value="Elp3"/>
    <property type="match status" value="1"/>
</dbReference>
<keyword evidence="10" id="KW-0614">Plasmid</keyword>
<evidence type="ECO:0000256" key="1">
    <source>
        <dbReference type="ARBA" id="ARBA00001966"/>
    </source>
</evidence>
<dbReference type="InterPro" id="IPR034466">
    <property type="entry name" value="Methyltransferase_Class_B"/>
</dbReference>
<proteinExistence type="predicted"/>
<feature type="domain" description="B12-binding" evidence="8">
    <location>
        <begin position="1"/>
        <end position="144"/>
    </location>
</feature>
<evidence type="ECO:0000259" key="9">
    <source>
        <dbReference type="PROSITE" id="PS51918"/>
    </source>
</evidence>
<dbReference type="GO" id="GO:0046872">
    <property type="term" value="F:metal ion binding"/>
    <property type="evidence" value="ECO:0007669"/>
    <property type="project" value="UniProtKB-KW"/>
</dbReference>
<keyword evidence="5" id="KW-0479">Metal-binding</keyword>
<dbReference type="Pfam" id="PF02310">
    <property type="entry name" value="B12-binding"/>
    <property type="match status" value="1"/>
</dbReference>
<dbReference type="Proteomes" id="UP000007842">
    <property type="component" value="Plasmid pSCATT"/>
</dbReference>
<keyword evidence="3" id="KW-0808">Transferase</keyword>
<evidence type="ECO:0000313" key="11">
    <source>
        <dbReference type="Proteomes" id="UP000007842"/>
    </source>
</evidence>
<protein>
    <submittedName>
        <fullName evidence="10">Radical SAM domain/B12 binding domain protein</fullName>
    </submittedName>
</protein>
<name>G8XEE9_STREN</name>
<keyword evidence="4" id="KW-0949">S-adenosyl-L-methionine</keyword>
<accession>G8XEE9</accession>
<keyword evidence="6" id="KW-0408">Iron</keyword>
<dbReference type="InterPro" id="IPR007197">
    <property type="entry name" value="rSAM"/>
</dbReference>
<dbReference type="InterPro" id="IPR023404">
    <property type="entry name" value="rSAM_horseshoe"/>
</dbReference>
<keyword evidence="7" id="KW-0411">Iron-sulfur</keyword>
<dbReference type="Pfam" id="PF04055">
    <property type="entry name" value="Radical_SAM"/>
    <property type="match status" value="1"/>
</dbReference>
<dbReference type="PROSITE" id="PS51918">
    <property type="entry name" value="RADICAL_SAM"/>
    <property type="match status" value="1"/>
</dbReference>
<evidence type="ECO:0000259" key="8">
    <source>
        <dbReference type="PROSITE" id="PS51332"/>
    </source>
</evidence>
<evidence type="ECO:0000256" key="6">
    <source>
        <dbReference type="ARBA" id="ARBA00023004"/>
    </source>
</evidence>
<feature type="domain" description="Radical SAM core" evidence="9">
    <location>
        <begin position="184"/>
        <end position="415"/>
    </location>
</feature>
<dbReference type="HOGENOM" id="CLU_434694_0_0_11"/>
<dbReference type="PROSITE" id="PS51332">
    <property type="entry name" value="B12_BINDING"/>
    <property type="match status" value="1"/>
</dbReference>
<evidence type="ECO:0000256" key="3">
    <source>
        <dbReference type="ARBA" id="ARBA00022679"/>
    </source>
</evidence>
<geneLocation type="plasmid" evidence="10 11">
    <name>pSCATT</name>
</geneLocation>
<dbReference type="InterPro" id="IPR006638">
    <property type="entry name" value="Elp3/MiaA/NifB-like_rSAM"/>
</dbReference>
<dbReference type="Gene3D" id="3.40.50.280">
    <property type="entry name" value="Cobalamin-binding domain"/>
    <property type="match status" value="1"/>
</dbReference>
<dbReference type="PANTHER" id="PTHR43409:SF7">
    <property type="entry name" value="BLL1977 PROTEIN"/>
    <property type="match status" value="1"/>
</dbReference>
<evidence type="ECO:0000256" key="7">
    <source>
        <dbReference type="ARBA" id="ARBA00023014"/>
    </source>
</evidence>
<evidence type="ECO:0000313" key="10">
    <source>
        <dbReference type="EMBL" id="AEW99303.1"/>
    </source>
</evidence>
<keyword evidence="11" id="KW-1185">Reference proteome</keyword>
<dbReference type="InterPro" id="IPR006158">
    <property type="entry name" value="Cobalamin-bd"/>
</dbReference>
<dbReference type="SFLD" id="SFLDS00029">
    <property type="entry name" value="Radical_SAM"/>
    <property type="match status" value="1"/>
</dbReference>
<dbReference type="EMBL" id="CP003229">
    <property type="protein sequence ID" value="AEW99303.1"/>
    <property type="molecule type" value="Genomic_DNA"/>
</dbReference>
<organism evidence="10 11">
    <name type="scientific">Streptantibioticus cattleyicolor (strain ATCC 35852 / DSM 46488 / JCM 4925 / NBRC 14057 / NRRL 8057)</name>
    <name type="common">Streptomyces cattleya</name>
    <dbReference type="NCBI Taxonomy" id="1003195"/>
    <lineage>
        <taxon>Bacteria</taxon>
        <taxon>Bacillati</taxon>
        <taxon>Actinomycetota</taxon>
        <taxon>Actinomycetes</taxon>
        <taxon>Kitasatosporales</taxon>
        <taxon>Streptomycetaceae</taxon>
        <taxon>Streptantibioticus</taxon>
    </lineage>
</organism>
<evidence type="ECO:0000256" key="5">
    <source>
        <dbReference type="ARBA" id="ARBA00022723"/>
    </source>
</evidence>
<dbReference type="InterPro" id="IPR058240">
    <property type="entry name" value="rSAM_sf"/>
</dbReference>
<evidence type="ECO:0000256" key="4">
    <source>
        <dbReference type="ARBA" id="ARBA00022691"/>
    </source>
</evidence>
<dbReference type="GO" id="GO:0031419">
    <property type="term" value="F:cobalamin binding"/>
    <property type="evidence" value="ECO:0007669"/>
    <property type="project" value="InterPro"/>
</dbReference>
<dbReference type="PANTHER" id="PTHR43409">
    <property type="entry name" value="ANAEROBIC MAGNESIUM-PROTOPORPHYRIN IX MONOMETHYL ESTER CYCLASE-RELATED"/>
    <property type="match status" value="1"/>
</dbReference>
<dbReference type="CDD" id="cd02068">
    <property type="entry name" value="radical_SAM_B12_BD"/>
    <property type="match status" value="1"/>
</dbReference>
<keyword evidence="2" id="KW-0489">Methyltransferase</keyword>
<dbReference type="KEGG" id="scy:SCATT_p11100"/>
<dbReference type="GO" id="GO:0051539">
    <property type="term" value="F:4 iron, 4 sulfur cluster binding"/>
    <property type="evidence" value="ECO:0007669"/>
    <property type="project" value="UniProtKB-KW"/>
</dbReference>
<evidence type="ECO:0000256" key="2">
    <source>
        <dbReference type="ARBA" id="ARBA00022603"/>
    </source>
</evidence>
<dbReference type="PATRIC" id="fig|1003195.29.peg.6905"/>
<dbReference type="InterPro" id="IPR051198">
    <property type="entry name" value="BchE-like"/>
</dbReference>
<sequence>MQPPNGFVDRYDLAPPLGLLTLAAVAREHGAEVSLVDFNLMGMGDPSLHGADFYPRAVRAIAETQPDLVGFTSMAVESHVCLELARLLKAADPRLLTVLGGPHFSSIAREALDAFDWIDYVVTGEGEQALISLLRVLGGAPGELVNVAHRSGGEVALRRALKGMTSLDELPFPAYDLVELDDYFALNPLRLLNVDHARGCMFRCSFCYSPGHWGQGEQTKSASAVAEQVARMHAMGARHLFFVQDNLVNSVKATQELCAALTGSGTGITWNAYATMQRLTPDLLDRLAAAGCTELFVGVDAISEEAQRSFAKHFFKGWEPLKQRLRDCLDRGIIPTCAFMIDIPEGDDHRSTDLALTTALLTRNLGCGIRLNTLTVYNATATATEFAGLPRSYTDLKPRLLLDTPPVVQDNPYARRAPGLFPFHSTFLPLPAYTRFVSAMHAAYTLFSAFPRTLLQYVLVDEGSLWELLEAVVGGLDLLAVEPRRRRAVERERFQDLFAARRLSASTRDAFALECAELRVSLAPGGPAVEVSDGTGQRWFQPRPHEVVRLQEPLADLSRDHRAEPVESPGDYLVLRKAGQLEYFAADPSLLAQLERIRGTAAGSGPVTLDPDVLAELTAAGVLDPVKEV</sequence>
<gene>
    <name evidence="10" type="ordered locus">SCATT_p11100</name>
</gene>